<accession>A0AAW1R520</accession>
<evidence type="ECO:0000256" key="1">
    <source>
        <dbReference type="SAM" id="MobiDB-lite"/>
    </source>
</evidence>
<comment type="caution">
    <text evidence="2">The sequence shown here is derived from an EMBL/GenBank/DDBJ whole genome shotgun (WGS) entry which is preliminary data.</text>
</comment>
<feature type="region of interest" description="Disordered" evidence="1">
    <location>
        <begin position="1"/>
        <end position="60"/>
    </location>
</feature>
<evidence type="ECO:0000313" key="3">
    <source>
        <dbReference type="Proteomes" id="UP001489004"/>
    </source>
</evidence>
<dbReference type="PANTHER" id="PTHR36745:SF1">
    <property type="entry name" value="OS02G0824400 PROTEIN"/>
    <property type="match status" value="1"/>
</dbReference>
<feature type="region of interest" description="Disordered" evidence="1">
    <location>
        <begin position="98"/>
        <end position="122"/>
    </location>
</feature>
<feature type="compositionally biased region" description="Basic residues" evidence="1">
    <location>
        <begin position="1"/>
        <end position="14"/>
    </location>
</feature>
<name>A0AAW1R520_9CHLO</name>
<keyword evidence="3" id="KW-1185">Reference proteome</keyword>
<protein>
    <submittedName>
        <fullName evidence="2">Uncharacterized protein</fullName>
    </submittedName>
</protein>
<evidence type="ECO:0000313" key="2">
    <source>
        <dbReference type="EMBL" id="KAK9828824.1"/>
    </source>
</evidence>
<sequence>MSKKNNLNTRKKQHKFDLEREKAAAIEKQRKQEKKARQQKADSKLAASGNIKKGSKAQRRGFRIKKGVTIKGIKITDAASKKKALQVLAAEQAMREMDVESPIPSEKSAGGAAAPAAAMDLE</sequence>
<dbReference type="EMBL" id="JALJOR010000001">
    <property type="protein sequence ID" value="KAK9828824.1"/>
    <property type="molecule type" value="Genomic_DNA"/>
</dbReference>
<reference evidence="2 3" key="1">
    <citation type="journal article" date="2024" name="Nat. Commun.">
        <title>Phylogenomics reveals the evolutionary origins of lichenization in chlorophyte algae.</title>
        <authorList>
            <person name="Puginier C."/>
            <person name="Libourel C."/>
            <person name="Otte J."/>
            <person name="Skaloud P."/>
            <person name="Haon M."/>
            <person name="Grisel S."/>
            <person name="Petersen M."/>
            <person name="Berrin J.G."/>
            <person name="Delaux P.M."/>
            <person name="Dal Grande F."/>
            <person name="Keller J."/>
        </authorList>
    </citation>
    <scope>NUCLEOTIDE SEQUENCE [LARGE SCALE GENOMIC DNA]</scope>
    <source>
        <strain evidence="2 3">SAG 2043</strain>
    </source>
</reference>
<organism evidence="2 3">
    <name type="scientific">[Myrmecia] bisecta</name>
    <dbReference type="NCBI Taxonomy" id="41462"/>
    <lineage>
        <taxon>Eukaryota</taxon>
        <taxon>Viridiplantae</taxon>
        <taxon>Chlorophyta</taxon>
        <taxon>core chlorophytes</taxon>
        <taxon>Trebouxiophyceae</taxon>
        <taxon>Trebouxiales</taxon>
        <taxon>Trebouxiaceae</taxon>
        <taxon>Myrmecia</taxon>
    </lineage>
</organism>
<gene>
    <name evidence="2" type="ORF">WJX72_002274</name>
</gene>
<dbReference type="Proteomes" id="UP001489004">
    <property type="component" value="Unassembled WGS sequence"/>
</dbReference>
<dbReference type="PANTHER" id="PTHR36745">
    <property type="entry name" value="OS02G0824400 PROTEIN"/>
    <property type="match status" value="1"/>
</dbReference>
<dbReference type="AlphaFoldDB" id="A0AAW1R520"/>
<feature type="compositionally biased region" description="Basic and acidic residues" evidence="1">
    <location>
        <begin position="15"/>
        <end position="43"/>
    </location>
</feature>
<proteinExistence type="predicted"/>
<feature type="compositionally biased region" description="Low complexity" evidence="1">
    <location>
        <begin position="109"/>
        <end position="122"/>
    </location>
</feature>